<comment type="caution">
    <text evidence="1">The sequence shown here is derived from an EMBL/GenBank/DDBJ whole genome shotgun (WGS) entry which is preliminary data.</text>
</comment>
<reference evidence="1 2" key="1">
    <citation type="submission" date="2021-01" db="EMBL/GenBank/DDBJ databases">
        <title>Genome Sequencing of Type Strains.</title>
        <authorList>
            <person name="Lemaire J.F."/>
            <person name="Inderbitzin P."/>
            <person name="Collins S.B."/>
            <person name="Wespe N."/>
            <person name="Knight-Connoni V."/>
        </authorList>
    </citation>
    <scope>NUCLEOTIDE SEQUENCE [LARGE SCALE GENOMIC DNA]</scope>
    <source>
        <strain evidence="1 2">DSM 14730</strain>
    </source>
</reference>
<accession>A0ABS2ZJ06</accession>
<sequence>MKKYEKMLIAINEADFNCYSNKGDLLYIANNKDTKKGLFRLPNYIHFFVSINEQRMPSEIGVVKNINGQITAKELAELDFKSRKKDLKLLTDEIIKEYEWFLEKVNAQPEHTPIAVTWLEKLFPKKEKELKVRYIKSFLRDFQKKKKRNCLKPKTNYSTNGCISSIRRSAIFL</sequence>
<name>A0ABS2ZJ06_9BACL</name>
<organism evidence="1 2">
    <name type="scientific">Fictibacillus barbaricus</name>
    <dbReference type="NCBI Taxonomy" id="182136"/>
    <lineage>
        <taxon>Bacteria</taxon>
        <taxon>Bacillati</taxon>
        <taxon>Bacillota</taxon>
        <taxon>Bacilli</taxon>
        <taxon>Bacillales</taxon>
        <taxon>Fictibacillaceae</taxon>
        <taxon>Fictibacillus</taxon>
    </lineage>
</organism>
<protein>
    <submittedName>
        <fullName evidence="1">Uncharacterized protein</fullName>
    </submittedName>
</protein>
<keyword evidence="2" id="KW-1185">Reference proteome</keyword>
<dbReference type="EMBL" id="JAFHKS010000044">
    <property type="protein sequence ID" value="MBN3546680.1"/>
    <property type="molecule type" value="Genomic_DNA"/>
</dbReference>
<evidence type="ECO:0000313" key="1">
    <source>
        <dbReference type="EMBL" id="MBN3546680.1"/>
    </source>
</evidence>
<evidence type="ECO:0000313" key="2">
    <source>
        <dbReference type="Proteomes" id="UP001319060"/>
    </source>
</evidence>
<dbReference type="RefSeq" id="WP_188400984.1">
    <property type="nucleotide sequence ID" value="NZ_BMCE01000001.1"/>
</dbReference>
<dbReference type="Proteomes" id="UP001319060">
    <property type="component" value="Unassembled WGS sequence"/>
</dbReference>
<gene>
    <name evidence="1" type="ORF">JYA64_15335</name>
</gene>
<proteinExistence type="predicted"/>